<sequence length="109" mass="12715">MKITDFFKSKNTTKTFTDPPNTAVFTTKFVIFDNKDITHVTHEIEDGAWQFFSDDEFEHFEDVAKIVGLQEIIKRDNSILELADLPLGYLATRKNKDEKWEIKKADQNT</sequence>
<comment type="caution">
    <text evidence="2">The sequence shown here is derived from an EMBL/GenBank/DDBJ whole genome shotgun (WGS) entry which is preliminary data.</text>
</comment>
<reference evidence="2 3" key="1">
    <citation type="submission" date="2016-04" db="EMBL/GenBank/DDBJ databases">
        <authorList>
            <person name="Evans L.H."/>
            <person name="Alamgir A."/>
            <person name="Owens N."/>
            <person name="Weber N.D."/>
            <person name="Virtaneva K."/>
            <person name="Barbian K."/>
            <person name="Babar A."/>
            <person name="Rosenke K."/>
        </authorList>
    </citation>
    <scope>NUCLEOTIDE SEQUENCE [LARGE SCALE GENOMIC DNA]</scope>
    <source>
        <strain evidence="2 3">CCM 8644</strain>
    </source>
</reference>
<dbReference type="RefSeq" id="WP_068823571.1">
    <property type="nucleotide sequence ID" value="NZ_LWHJ01000031.1"/>
</dbReference>
<dbReference type="InterPro" id="IPR018689">
    <property type="entry name" value="Imm33_dom"/>
</dbReference>
<keyword evidence="3" id="KW-1185">Reference proteome</keyword>
<dbReference type="AlphaFoldDB" id="A0A179DBV6"/>
<organism evidence="2 3">
    <name type="scientific">Pedobacter psychrophilus</name>
    <dbReference type="NCBI Taxonomy" id="1826909"/>
    <lineage>
        <taxon>Bacteria</taxon>
        <taxon>Pseudomonadati</taxon>
        <taxon>Bacteroidota</taxon>
        <taxon>Sphingobacteriia</taxon>
        <taxon>Sphingobacteriales</taxon>
        <taxon>Sphingobacteriaceae</taxon>
        <taxon>Pedobacter</taxon>
    </lineage>
</organism>
<dbReference type="Pfam" id="PF09951">
    <property type="entry name" value="Imm33"/>
    <property type="match status" value="1"/>
</dbReference>
<reference evidence="2 3" key="2">
    <citation type="submission" date="2016-06" db="EMBL/GenBank/DDBJ databases">
        <title>Pedobacter psychrophilus sp. nov., isolated from Antarctic fragmentary rock.</title>
        <authorList>
            <person name="Svec P."/>
        </authorList>
    </citation>
    <scope>NUCLEOTIDE SEQUENCE [LARGE SCALE GENOMIC DNA]</scope>
    <source>
        <strain evidence="2 3">CCM 8644</strain>
    </source>
</reference>
<dbReference type="EMBL" id="LWHJ01000031">
    <property type="protein sequence ID" value="OAQ38180.1"/>
    <property type="molecule type" value="Genomic_DNA"/>
</dbReference>
<protein>
    <recommendedName>
        <fullName evidence="1">Immunity protein Imm33 domain-containing protein</fullName>
    </recommendedName>
</protein>
<dbReference type="OrthoDB" id="9793188at2"/>
<dbReference type="Proteomes" id="UP000078459">
    <property type="component" value="Unassembled WGS sequence"/>
</dbReference>
<name>A0A179DBV6_9SPHI</name>
<evidence type="ECO:0000313" key="3">
    <source>
        <dbReference type="Proteomes" id="UP000078459"/>
    </source>
</evidence>
<proteinExistence type="predicted"/>
<evidence type="ECO:0000259" key="1">
    <source>
        <dbReference type="Pfam" id="PF09951"/>
    </source>
</evidence>
<feature type="domain" description="Immunity protein Imm33" evidence="1">
    <location>
        <begin position="43"/>
        <end position="100"/>
    </location>
</feature>
<dbReference type="STRING" id="1826909.A5893_15390"/>
<accession>A0A179DBV6</accession>
<evidence type="ECO:0000313" key="2">
    <source>
        <dbReference type="EMBL" id="OAQ38180.1"/>
    </source>
</evidence>
<gene>
    <name evidence="2" type="ORF">A5893_15390</name>
</gene>